<feature type="transmembrane region" description="Helical" evidence="2">
    <location>
        <begin position="496"/>
        <end position="513"/>
    </location>
</feature>
<gene>
    <name evidence="3" type="ORF">M0812_04011</name>
</gene>
<feature type="transmembrane region" description="Helical" evidence="2">
    <location>
        <begin position="264"/>
        <end position="285"/>
    </location>
</feature>
<sequence length="843" mass="97740">MNKKQRSIKPNAQTSNTFFSYFFFTANVLFGFAILIFGWVNIFQHFITYSFFYFHLSNIKHEEINDSVKLVPSMTLGLLGAFWMFPITFIYILDLFNLSKLPNSSQLTTWKSPIWNLNERNPEQSTDFEEFSDFTTSSLSDFDSNDDLIRNQNSNKNGEKSAKQGTKGNRNDDKSHRNVYRYISNGENSFTCAQSKVTHALQDDQFRLVNYLLRNNFFTRKFGLIHHPNRFNQFCIFCYCVIFVSCGINSLVHGSGTEGFWTLYFNLCIIPHLCGLFLLICWRYGIVIENYVKPWFSKYTQRKFIAVAYLSGIVSFIVVTITLICLTKIERQNKILTSFLAVPLSTLAFVYVTTIVEPFKKKRELQKLFKIYLNKTPLMSQNSHDYGLSNSDHGLVASNSDHRSVASNSDHRSVASNSSNHSHNDKRNNGDQGHINKKKNHKHEKYSRIMGRLTKDLKVNLIIRVLSIIIIILTLVSISIMILQSHMRQVSFLPEFLFWTDCLILILFIVIKYNEHFPRMSKRVFLITTLVLFFLLLIFGVFITDIKKENPKSEDIHGDYFICNLLNDQDVDLFQLTALSRAAFVVETHQFEVLLDKAFGTKWRDWELHQGNEFSKWFSLYDQEANIWYVATAGTQKERFVSVIMDLYYWSTVASFQMSDFFYPYLKWSNPSAIIRIISFLSKSVEMFYPYMNSFYSETLQETDRIISTVDPDNPPLILLTGHSLGGGISEIVASSYTLELLKPKNLQNKLKAIIFNSPGIYYSRKKFTFQNKKNEIFFQNINRNVIDVKVESDPVGYVDKHAGMVQLVSCLEVDSVKCHNVNNTILTLWNGCGHKGKPNWFD</sequence>
<proteinExistence type="predicted"/>
<feature type="transmembrane region" description="Helical" evidence="2">
    <location>
        <begin position="74"/>
        <end position="96"/>
    </location>
</feature>
<comment type="caution">
    <text evidence="3">The sequence shown here is derived from an EMBL/GenBank/DDBJ whole genome shotgun (WGS) entry which is preliminary data.</text>
</comment>
<dbReference type="SUPFAM" id="SSF53474">
    <property type="entry name" value="alpha/beta-Hydrolases"/>
    <property type="match status" value="1"/>
</dbReference>
<evidence type="ECO:0000313" key="4">
    <source>
        <dbReference type="Proteomes" id="UP001146793"/>
    </source>
</evidence>
<feature type="transmembrane region" description="Helical" evidence="2">
    <location>
        <begin position="306"/>
        <end position="329"/>
    </location>
</feature>
<feature type="transmembrane region" description="Helical" evidence="2">
    <location>
        <begin position="231"/>
        <end position="252"/>
    </location>
</feature>
<dbReference type="AlphaFoldDB" id="A0AAV8ADN1"/>
<protein>
    <submittedName>
        <fullName evidence="3">Alpha/beta-hydrolases superfamily protein</fullName>
    </submittedName>
</protein>
<evidence type="ECO:0000256" key="2">
    <source>
        <dbReference type="SAM" id="Phobius"/>
    </source>
</evidence>
<accession>A0AAV8ADN1</accession>
<keyword evidence="2" id="KW-0812">Transmembrane</keyword>
<dbReference type="InterPro" id="IPR029058">
    <property type="entry name" value="AB_hydrolase_fold"/>
</dbReference>
<keyword evidence="2" id="KW-0472">Membrane</keyword>
<feature type="transmembrane region" description="Helical" evidence="2">
    <location>
        <begin position="335"/>
        <end position="356"/>
    </location>
</feature>
<dbReference type="Gene3D" id="3.40.50.1820">
    <property type="entry name" value="alpha/beta hydrolase"/>
    <property type="match status" value="1"/>
</dbReference>
<dbReference type="EMBL" id="JANTQA010000008">
    <property type="protein sequence ID" value="KAJ3452247.1"/>
    <property type="molecule type" value="Genomic_DNA"/>
</dbReference>
<feature type="compositionally biased region" description="Basic and acidic residues" evidence="1">
    <location>
        <begin position="400"/>
        <end position="413"/>
    </location>
</feature>
<feature type="transmembrane region" description="Helical" evidence="2">
    <location>
        <begin position="525"/>
        <end position="543"/>
    </location>
</feature>
<feature type="region of interest" description="Disordered" evidence="1">
    <location>
        <begin position="150"/>
        <end position="175"/>
    </location>
</feature>
<evidence type="ECO:0000256" key="1">
    <source>
        <dbReference type="SAM" id="MobiDB-lite"/>
    </source>
</evidence>
<dbReference type="Proteomes" id="UP001146793">
    <property type="component" value="Unassembled WGS sequence"/>
</dbReference>
<feature type="transmembrane region" description="Helical" evidence="2">
    <location>
        <begin position="21"/>
        <end position="54"/>
    </location>
</feature>
<keyword evidence="2" id="KW-1133">Transmembrane helix</keyword>
<feature type="region of interest" description="Disordered" evidence="1">
    <location>
        <begin position="399"/>
        <end position="445"/>
    </location>
</feature>
<reference evidence="3" key="1">
    <citation type="submission" date="2022-08" db="EMBL/GenBank/DDBJ databases">
        <title>Novel sulphate-reducing endosymbionts in the free-living metamonad Anaeramoeba.</title>
        <authorList>
            <person name="Jerlstrom-Hultqvist J."/>
            <person name="Cepicka I."/>
            <person name="Gallot-Lavallee L."/>
            <person name="Salas-Leiva D."/>
            <person name="Curtis B.A."/>
            <person name="Zahonova K."/>
            <person name="Pipaliya S."/>
            <person name="Dacks J."/>
            <person name="Roger A.J."/>
        </authorList>
    </citation>
    <scope>NUCLEOTIDE SEQUENCE</scope>
    <source>
        <strain evidence="3">Busselton2</strain>
    </source>
</reference>
<feature type="compositionally biased region" description="Basic residues" evidence="1">
    <location>
        <begin position="435"/>
        <end position="445"/>
    </location>
</feature>
<organism evidence="3 4">
    <name type="scientific">Anaeramoeba flamelloides</name>
    <dbReference type="NCBI Taxonomy" id="1746091"/>
    <lineage>
        <taxon>Eukaryota</taxon>
        <taxon>Metamonada</taxon>
        <taxon>Anaeramoebidae</taxon>
        <taxon>Anaeramoeba</taxon>
    </lineage>
</organism>
<evidence type="ECO:0000313" key="3">
    <source>
        <dbReference type="EMBL" id="KAJ3452247.1"/>
    </source>
</evidence>
<feature type="transmembrane region" description="Helical" evidence="2">
    <location>
        <begin position="461"/>
        <end position="484"/>
    </location>
</feature>
<name>A0AAV8ADN1_9EUKA</name>